<feature type="compositionally biased region" description="Acidic residues" evidence="1">
    <location>
        <begin position="38"/>
        <end position="50"/>
    </location>
</feature>
<feature type="region of interest" description="Disordered" evidence="1">
    <location>
        <begin position="114"/>
        <end position="136"/>
    </location>
</feature>
<reference evidence="4 5" key="1">
    <citation type="submission" date="2016-05" db="EMBL/GenBank/DDBJ databases">
        <title>A degradative enzymes factory behind the ericoid mycorrhizal symbiosis.</title>
        <authorList>
            <consortium name="DOE Joint Genome Institute"/>
            <person name="Martino E."/>
            <person name="Morin E."/>
            <person name="Grelet G."/>
            <person name="Kuo A."/>
            <person name="Kohler A."/>
            <person name="Daghino S."/>
            <person name="Barry K."/>
            <person name="Choi C."/>
            <person name="Cichocki N."/>
            <person name="Clum A."/>
            <person name="Copeland A."/>
            <person name="Hainaut M."/>
            <person name="Haridas S."/>
            <person name="Labutti K."/>
            <person name="Lindquist E."/>
            <person name="Lipzen A."/>
            <person name="Khouja H.-R."/>
            <person name="Murat C."/>
            <person name="Ohm R."/>
            <person name="Olson A."/>
            <person name="Spatafora J."/>
            <person name="Veneault-Fourrey C."/>
            <person name="Henrissat B."/>
            <person name="Grigoriev I."/>
            <person name="Martin F."/>
            <person name="Perotto S."/>
        </authorList>
    </citation>
    <scope>NUCLEOTIDE SEQUENCE [LARGE SCALE GENOMIC DNA]</scope>
    <source>
        <strain evidence="4 5">UAMH 7357</strain>
    </source>
</reference>
<feature type="compositionally biased region" description="Basic and acidic residues" evidence="1">
    <location>
        <begin position="124"/>
        <end position="136"/>
    </location>
</feature>
<dbReference type="Pfam" id="PF20237">
    <property type="entry name" value="DUF6594"/>
    <property type="match status" value="1"/>
</dbReference>
<dbReference type="AlphaFoldDB" id="A0A2J6QNT3"/>
<dbReference type="InterPro" id="IPR046529">
    <property type="entry name" value="DUF6594"/>
</dbReference>
<dbReference type="OrthoDB" id="3533814at2759"/>
<feature type="transmembrane region" description="Helical" evidence="2">
    <location>
        <begin position="410"/>
        <end position="431"/>
    </location>
</feature>
<feature type="region of interest" description="Disordered" evidence="1">
    <location>
        <begin position="37"/>
        <end position="100"/>
    </location>
</feature>
<dbReference type="EMBL" id="KZ613465">
    <property type="protein sequence ID" value="PMD27927.1"/>
    <property type="molecule type" value="Genomic_DNA"/>
</dbReference>
<gene>
    <name evidence="4" type="ORF">NA56DRAFT_696946</name>
</gene>
<name>A0A2J6QNT3_9HELO</name>
<evidence type="ECO:0000313" key="4">
    <source>
        <dbReference type="EMBL" id="PMD27927.1"/>
    </source>
</evidence>
<evidence type="ECO:0000259" key="3">
    <source>
        <dbReference type="Pfam" id="PF20237"/>
    </source>
</evidence>
<keyword evidence="2" id="KW-0472">Membrane</keyword>
<feature type="transmembrane region" description="Helical" evidence="2">
    <location>
        <begin position="369"/>
        <end position="390"/>
    </location>
</feature>
<keyword evidence="5" id="KW-1185">Reference proteome</keyword>
<feature type="compositionally biased region" description="Low complexity" evidence="1">
    <location>
        <begin position="71"/>
        <end position="92"/>
    </location>
</feature>
<evidence type="ECO:0000313" key="5">
    <source>
        <dbReference type="Proteomes" id="UP000235672"/>
    </source>
</evidence>
<organism evidence="4 5">
    <name type="scientific">Hyaloscypha hepaticicola</name>
    <dbReference type="NCBI Taxonomy" id="2082293"/>
    <lineage>
        <taxon>Eukaryota</taxon>
        <taxon>Fungi</taxon>
        <taxon>Dikarya</taxon>
        <taxon>Ascomycota</taxon>
        <taxon>Pezizomycotina</taxon>
        <taxon>Leotiomycetes</taxon>
        <taxon>Helotiales</taxon>
        <taxon>Hyaloscyphaceae</taxon>
        <taxon>Hyaloscypha</taxon>
    </lineage>
</organism>
<evidence type="ECO:0000256" key="2">
    <source>
        <dbReference type="SAM" id="Phobius"/>
    </source>
</evidence>
<accession>A0A2J6QNT3</accession>
<protein>
    <recommendedName>
        <fullName evidence="3">DUF6594 domain-containing protein</fullName>
    </recommendedName>
</protein>
<dbReference type="PANTHER" id="PTHR34502">
    <property type="entry name" value="DUF6594 DOMAIN-CONTAINING PROTEIN-RELATED"/>
    <property type="match status" value="1"/>
</dbReference>
<keyword evidence="2" id="KW-0812">Transmembrane</keyword>
<evidence type="ECO:0000256" key="1">
    <source>
        <dbReference type="SAM" id="MobiDB-lite"/>
    </source>
</evidence>
<feature type="transmembrane region" description="Helical" evidence="2">
    <location>
        <begin position="344"/>
        <end position="364"/>
    </location>
</feature>
<dbReference type="Proteomes" id="UP000235672">
    <property type="component" value="Unassembled WGS sequence"/>
</dbReference>
<dbReference type="PANTHER" id="PTHR34502:SF3">
    <property type="entry name" value="DUF6594 DOMAIN-CONTAINING PROTEIN"/>
    <property type="match status" value="1"/>
</dbReference>
<keyword evidence="2" id="KW-1133">Transmembrane helix</keyword>
<feature type="domain" description="DUF6594" evidence="3">
    <location>
        <begin position="151"/>
        <end position="403"/>
    </location>
</feature>
<sequence>MACLINAASGALRAVEKVPRELRGLFSVVLRRRVADEERAEEGTVLEDMETSGIRNRLVPEQTPKNAHDQTNTLTSSPTTTTSSGTFTPGTTDGESESPDSFIKAAWQRLSSRLRESLPSGMTAEERKEQNRERGHDQFKQLKLDEYPEGFPQLAALISCSDSLAMHRSFKYCHNRILLQLEVQITELEKKLYKLDKEDAADPDREHRLKWTEHENGWDTAQEELIGELTSKLMKYVDILRNQVFLQGLGQPPSRNHRSYFNWLWTRQPLVEGYDDYIFHAYDFVNTSGKRQSYCEELIRDHIDSWPGSPIRKIVKGGEGMKKPTDDQQLTFFSASAERSVGRFLLISSIMLILMIPVFLLFLVQMSHLLMAVTTASFIFLFALIMSVVAEGRVYEVFVGTATQVSRLVSTVPMLIMSRYGAVLIMFLGNISQNSPGSG</sequence>
<proteinExistence type="predicted"/>